<gene>
    <name evidence="3" type="ORF">ERS852498_00635</name>
</gene>
<organism evidence="3 4">
    <name type="scientific">Fusicatenibacter saccharivorans</name>
    <dbReference type="NCBI Taxonomy" id="1150298"/>
    <lineage>
        <taxon>Bacteria</taxon>
        <taxon>Bacillati</taxon>
        <taxon>Bacillota</taxon>
        <taxon>Clostridia</taxon>
        <taxon>Lachnospirales</taxon>
        <taxon>Lachnospiraceae</taxon>
        <taxon>Fusicatenibacter</taxon>
    </lineage>
</organism>
<dbReference type="RefSeq" id="WP_055265502.1">
    <property type="nucleotide sequence ID" value="NZ_CZAL01000003.1"/>
</dbReference>
<keyword evidence="1" id="KW-0175">Coiled coil</keyword>
<dbReference type="AlphaFoldDB" id="A0A174IDQ8"/>
<name>A0A174IDQ8_9FIRM</name>
<feature type="coiled-coil region" evidence="1">
    <location>
        <begin position="129"/>
        <end position="156"/>
    </location>
</feature>
<evidence type="ECO:0008006" key="5">
    <source>
        <dbReference type="Google" id="ProtNLM"/>
    </source>
</evidence>
<feature type="region of interest" description="Disordered" evidence="2">
    <location>
        <begin position="23"/>
        <end position="47"/>
    </location>
</feature>
<dbReference type="Proteomes" id="UP000095709">
    <property type="component" value="Unassembled WGS sequence"/>
</dbReference>
<evidence type="ECO:0000313" key="4">
    <source>
        <dbReference type="Proteomes" id="UP000095709"/>
    </source>
</evidence>
<sequence>MSMTKIQKELLGALIGLARSVDGRGEAAKGESQEFSSGDSNGHRPDKATHEILLGGICAANPGKELREEEGKSWIVRVEAEKNRLNPDCAVCKGKCGRTDNYDLEEMETDEPSDRARKEQILAELFPMAEKLQQLRKETKEQNEELQGAVNFLYKALFAIGNYVGEKSLQSVVQEMNNLFVKLENVLK</sequence>
<evidence type="ECO:0000256" key="1">
    <source>
        <dbReference type="SAM" id="Coils"/>
    </source>
</evidence>
<feature type="compositionally biased region" description="Basic and acidic residues" evidence="2">
    <location>
        <begin position="23"/>
        <end position="32"/>
    </location>
</feature>
<evidence type="ECO:0000313" key="3">
    <source>
        <dbReference type="EMBL" id="CUO85324.1"/>
    </source>
</evidence>
<reference evidence="3 4" key="1">
    <citation type="submission" date="2015-09" db="EMBL/GenBank/DDBJ databases">
        <authorList>
            <consortium name="Pathogen Informatics"/>
        </authorList>
    </citation>
    <scope>NUCLEOTIDE SEQUENCE [LARGE SCALE GENOMIC DNA]</scope>
    <source>
        <strain evidence="3 4">2789STDY5834885</strain>
    </source>
</reference>
<evidence type="ECO:0000256" key="2">
    <source>
        <dbReference type="SAM" id="MobiDB-lite"/>
    </source>
</evidence>
<protein>
    <recommendedName>
        <fullName evidence="5">Hydroxylamine reductase</fullName>
    </recommendedName>
</protein>
<dbReference type="EMBL" id="CZAL01000003">
    <property type="protein sequence ID" value="CUO85324.1"/>
    <property type="molecule type" value="Genomic_DNA"/>
</dbReference>
<accession>A0A174IDQ8</accession>
<proteinExistence type="predicted"/>